<evidence type="ECO:0000313" key="7">
    <source>
        <dbReference type="EMBL" id="KAF6211590.1"/>
    </source>
</evidence>
<dbReference type="PROSITE" id="PS00134">
    <property type="entry name" value="TRYPSIN_HIS"/>
    <property type="match status" value="1"/>
</dbReference>
<dbReference type="GO" id="GO:0006508">
    <property type="term" value="P:proteolysis"/>
    <property type="evidence" value="ECO:0007669"/>
    <property type="project" value="UniProtKB-KW"/>
</dbReference>
<dbReference type="InterPro" id="IPR033116">
    <property type="entry name" value="TRYPSIN_SER"/>
</dbReference>
<dbReference type="AlphaFoldDB" id="A0A6A4K8M9"/>
<dbReference type="GO" id="GO:0004252">
    <property type="term" value="F:serine-type endopeptidase activity"/>
    <property type="evidence" value="ECO:0007669"/>
    <property type="project" value="InterPro"/>
</dbReference>
<dbReference type="InterPro" id="IPR043504">
    <property type="entry name" value="Peptidase_S1_PA_chymotrypsin"/>
</dbReference>
<dbReference type="Gene3D" id="2.40.10.10">
    <property type="entry name" value="Trypsin-like serine proteases"/>
    <property type="match status" value="1"/>
</dbReference>
<dbReference type="FunFam" id="2.40.10.10:FF:000015">
    <property type="entry name" value="Atrial natriuretic peptide-converting enzyme"/>
    <property type="match status" value="1"/>
</dbReference>
<name>A0A6A4K8M9_APOLU</name>
<dbReference type="EMBL" id="WIXP02000004">
    <property type="protein sequence ID" value="KAF6211590.1"/>
    <property type="molecule type" value="Genomic_DNA"/>
</dbReference>
<evidence type="ECO:0000313" key="8">
    <source>
        <dbReference type="Proteomes" id="UP000466442"/>
    </source>
</evidence>
<proteinExistence type="predicted"/>
<dbReference type="GO" id="GO:0005576">
    <property type="term" value="C:extracellular region"/>
    <property type="evidence" value="ECO:0007669"/>
    <property type="project" value="UniProtKB-SubCell"/>
</dbReference>
<dbReference type="PROSITE" id="PS00135">
    <property type="entry name" value="TRYPSIN_SER"/>
    <property type="match status" value="1"/>
</dbReference>
<evidence type="ECO:0000256" key="6">
    <source>
        <dbReference type="ARBA" id="ARBA00023157"/>
    </source>
</evidence>
<dbReference type="InterPro" id="IPR009003">
    <property type="entry name" value="Peptidase_S1_PA"/>
</dbReference>
<sequence length="422" mass="46141">MIPAISWIVGAFLIWTSVVGVDGKFVSLKAGEDAKLTPETISPTGVAATRWIVKTCGGCKLAISCVIQNTTCAMNQLIIQTGKRTETYCGPKQERYVMTTSVRNEASVAIKTFGNRQGSYCKVAATKPYLNLAYAKEDSSEHGQGAGNKSTTCACGWTNKENGRIVGGKEAFENEYPFAVLLVMKRTGTPFCGGSIISDYHVLTAAHCTASIKGSKIAVLVGEHDYTSTDHTRNSRLIDVDKIVDHPLYDDAALTVVNDISILRLNKEIPQSEKVGPVCLPTMRRVLKNKYVKVMGWGKVSTNGRTSTVLKKVDLRVIDLEICRTVYGSVNTSYPSQICTWAPKRNSCQGDSGGPVVWLDPETNRYTQVGLVSYGKECASTDPAVNTEIAYHLEFIKGAIRATKPTAICTKVYKRYKQFEDE</sequence>
<keyword evidence="4" id="KW-0378">Hydrolase</keyword>
<evidence type="ECO:0000256" key="4">
    <source>
        <dbReference type="ARBA" id="ARBA00022801"/>
    </source>
</evidence>
<comment type="subcellular location">
    <subcellularLocation>
        <location evidence="1">Secreted</location>
    </subcellularLocation>
</comment>
<dbReference type="Proteomes" id="UP000466442">
    <property type="component" value="Unassembled WGS sequence"/>
</dbReference>
<evidence type="ECO:0000256" key="5">
    <source>
        <dbReference type="ARBA" id="ARBA00022825"/>
    </source>
</evidence>
<reference evidence="7" key="1">
    <citation type="journal article" date="2021" name="Mol. Ecol. Resour.">
        <title>Apolygus lucorum genome provides insights into omnivorousness and mesophyll feeding.</title>
        <authorList>
            <person name="Liu Y."/>
            <person name="Liu H."/>
            <person name="Wang H."/>
            <person name="Huang T."/>
            <person name="Liu B."/>
            <person name="Yang B."/>
            <person name="Yin L."/>
            <person name="Li B."/>
            <person name="Zhang Y."/>
            <person name="Zhang S."/>
            <person name="Jiang F."/>
            <person name="Zhang X."/>
            <person name="Ren Y."/>
            <person name="Wang B."/>
            <person name="Wang S."/>
            <person name="Lu Y."/>
            <person name="Wu K."/>
            <person name="Fan W."/>
            <person name="Wang G."/>
        </authorList>
    </citation>
    <scope>NUCLEOTIDE SEQUENCE</scope>
    <source>
        <strain evidence="7">12Hb</strain>
    </source>
</reference>
<dbReference type="InterPro" id="IPR001314">
    <property type="entry name" value="Peptidase_S1A"/>
</dbReference>
<dbReference type="CDD" id="cd00190">
    <property type="entry name" value="Tryp_SPc"/>
    <property type="match status" value="1"/>
</dbReference>
<evidence type="ECO:0000256" key="1">
    <source>
        <dbReference type="ARBA" id="ARBA00004613"/>
    </source>
</evidence>
<dbReference type="PRINTS" id="PR00722">
    <property type="entry name" value="CHYMOTRYPSIN"/>
</dbReference>
<protein>
    <submittedName>
        <fullName evidence="7">Uncharacterized protein</fullName>
    </submittedName>
</protein>
<comment type="caution">
    <text evidence="7">The sequence shown here is derived from an EMBL/GenBank/DDBJ whole genome shotgun (WGS) entry which is preliminary data.</text>
</comment>
<dbReference type="OrthoDB" id="6606601at2759"/>
<gene>
    <name evidence="7" type="ORF">GE061_012103</name>
</gene>
<dbReference type="InterPro" id="IPR001254">
    <property type="entry name" value="Trypsin_dom"/>
</dbReference>
<dbReference type="PANTHER" id="PTHR24252:SF7">
    <property type="entry name" value="HYALIN"/>
    <property type="match status" value="1"/>
</dbReference>
<evidence type="ECO:0000256" key="3">
    <source>
        <dbReference type="ARBA" id="ARBA00022670"/>
    </source>
</evidence>
<evidence type="ECO:0000256" key="2">
    <source>
        <dbReference type="ARBA" id="ARBA00022525"/>
    </source>
</evidence>
<dbReference type="PANTHER" id="PTHR24252">
    <property type="entry name" value="ACROSIN-RELATED"/>
    <property type="match status" value="1"/>
</dbReference>
<accession>A0A6A4K8M9</accession>
<dbReference type="PROSITE" id="PS50240">
    <property type="entry name" value="TRYPSIN_DOM"/>
    <property type="match status" value="1"/>
</dbReference>
<dbReference type="InterPro" id="IPR018114">
    <property type="entry name" value="TRYPSIN_HIS"/>
</dbReference>
<keyword evidence="3" id="KW-0645">Protease</keyword>
<dbReference type="SMART" id="SM00020">
    <property type="entry name" value="Tryp_SPc"/>
    <property type="match status" value="1"/>
</dbReference>
<keyword evidence="8" id="KW-1185">Reference proteome</keyword>
<keyword evidence="6" id="KW-1015">Disulfide bond</keyword>
<dbReference type="Pfam" id="PF00089">
    <property type="entry name" value="Trypsin"/>
    <property type="match status" value="1"/>
</dbReference>
<keyword evidence="2" id="KW-0964">Secreted</keyword>
<keyword evidence="5" id="KW-0720">Serine protease</keyword>
<organism evidence="7 8">
    <name type="scientific">Apolygus lucorum</name>
    <name type="common">Small green plant bug</name>
    <name type="synonym">Lygocoris lucorum</name>
    <dbReference type="NCBI Taxonomy" id="248454"/>
    <lineage>
        <taxon>Eukaryota</taxon>
        <taxon>Metazoa</taxon>
        <taxon>Ecdysozoa</taxon>
        <taxon>Arthropoda</taxon>
        <taxon>Hexapoda</taxon>
        <taxon>Insecta</taxon>
        <taxon>Pterygota</taxon>
        <taxon>Neoptera</taxon>
        <taxon>Paraneoptera</taxon>
        <taxon>Hemiptera</taxon>
        <taxon>Heteroptera</taxon>
        <taxon>Panheteroptera</taxon>
        <taxon>Cimicomorpha</taxon>
        <taxon>Miridae</taxon>
        <taxon>Mirini</taxon>
        <taxon>Apolygus</taxon>
    </lineage>
</organism>
<dbReference type="SUPFAM" id="SSF50494">
    <property type="entry name" value="Trypsin-like serine proteases"/>
    <property type="match status" value="1"/>
</dbReference>